<sequence>MGGKDKVNPKNLQDSFETESLVADLTSDSEISEMEPSTSRQTKPKNRFKEKQSAKPKSSNEELLNFLKQEAEEMREDRRKQFSLMERRTIKFSETGSRRNA</sequence>
<comment type="caution">
    <text evidence="2">The sequence shown here is derived from an EMBL/GenBank/DDBJ whole genome shotgun (WGS) entry which is preliminary data.</text>
</comment>
<evidence type="ECO:0000313" key="2">
    <source>
        <dbReference type="EMBL" id="KAK9679335.1"/>
    </source>
</evidence>
<protein>
    <submittedName>
        <fullName evidence="2">Uncharacterized protein</fullName>
    </submittedName>
</protein>
<dbReference type="EMBL" id="JASPKY010001040">
    <property type="protein sequence ID" value="KAK9679335.1"/>
    <property type="molecule type" value="Genomic_DNA"/>
</dbReference>
<proteinExistence type="predicted"/>
<feature type="region of interest" description="Disordered" evidence="1">
    <location>
        <begin position="1"/>
        <end position="62"/>
    </location>
</feature>
<accession>A0AAW1HSE9</accession>
<reference evidence="2 3" key="1">
    <citation type="journal article" date="2024" name="BMC Genomics">
        <title>De novo assembly and annotation of Popillia japonica's genome with initial clues to its potential as an invasive pest.</title>
        <authorList>
            <person name="Cucini C."/>
            <person name="Boschi S."/>
            <person name="Funari R."/>
            <person name="Cardaioli E."/>
            <person name="Iannotti N."/>
            <person name="Marturano G."/>
            <person name="Paoli F."/>
            <person name="Bruttini M."/>
            <person name="Carapelli A."/>
            <person name="Frati F."/>
            <person name="Nardi F."/>
        </authorList>
    </citation>
    <scope>NUCLEOTIDE SEQUENCE [LARGE SCALE GENOMIC DNA]</scope>
    <source>
        <strain evidence="2">DMR45628</strain>
    </source>
</reference>
<dbReference type="AlphaFoldDB" id="A0AAW1HSE9"/>
<name>A0AAW1HSE9_POPJA</name>
<organism evidence="2 3">
    <name type="scientific">Popillia japonica</name>
    <name type="common">Japanese beetle</name>
    <dbReference type="NCBI Taxonomy" id="7064"/>
    <lineage>
        <taxon>Eukaryota</taxon>
        <taxon>Metazoa</taxon>
        <taxon>Ecdysozoa</taxon>
        <taxon>Arthropoda</taxon>
        <taxon>Hexapoda</taxon>
        <taxon>Insecta</taxon>
        <taxon>Pterygota</taxon>
        <taxon>Neoptera</taxon>
        <taxon>Endopterygota</taxon>
        <taxon>Coleoptera</taxon>
        <taxon>Polyphaga</taxon>
        <taxon>Scarabaeiformia</taxon>
        <taxon>Scarabaeidae</taxon>
        <taxon>Rutelinae</taxon>
        <taxon>Popillia</taxon>
    </lineage>
</organism>
<keyword evidence="3" id="KW-1185">Reference proteome</keyword>
<dbReference type="Proteomes" id="UP001458880">
    <property type="component" value="Unassembled WGS sequence"/>
</dbReference>
<gene>
    <name evidence="2" type="ORF">QE152_g40112</name>
</gene>
<evidence type="ECO:0000313" key="3">
    <source>
        <dbReference type="Proteomes" id="UP001458880"/>
    </source>
</evidence>
<evidence type="ECO:0000256" key="1">
    <source>
        <dbReference type="SAM" id="MobiDB-lite"/>
    </source>
</evidence>